<dbReference type="InterPro" id="IPR036390">
    <property type="entry name" value="WH_DNA-bd_sf"/>
</dbReference>
<keyword evidence="2" id="KW-0805">Transcription regulation</keyword>
<dbReference type="PROSITE" id="PS50931">
    <property type="entry name" value="HTH_LYSR"/>
    <property type="match status" value="1"/>
</dbReference>
<dbReference type="EMBL" id="QJRG01000047">
    <property type="protein sequence ID" value="RWU21235.1"/>
    <property type="molecule type" value="Genomic_DNA"/>
</dbReference>
<dbReference type="GO" id="GO:0000976">
    <property type="term" value="F:transcription cis-regulatory region binding"/>
    <property type="evidence" value="ECO:0007669"/>
    <property type="project" value="TreeGrafter"/>
</dbReference>
<dbReference type="CDD" id="cd05466">
    <property type="entry name" value="PBP2_LTTR_substrate"/>
    <property type="match status" value="1"/>
</dbReference>
<comment type="caution">
    <text evidence="6">The sequence shown here is derived from an EMBL/GenBank/DDBJ whole genome shotgun (WGS) entry which is preliminary data.</text>
</comment>
<dbReference type="InterPro" id="IPR005119">
    <property type="entry name" value="LysR_subst-bd"/>
</dbReference>
<sequence>MKESQYNLRLLRIFLTVVDNQGFSAAQQDLNMSTSAISTHMNQLETQLGMQLCNRGRAGFGLTSKGALVYEEAKKLIGQIDGFEYYVAELKGELRGTITFGILDSMLTDEKFNIPDLLGRFSKRSDKIHVNLKILSPFELQKEVLEGKIDLAIGSLPTKMSGLKYIPLYIEQHWLYCSDHHPLYALADRTVESVTAHALIKRGYWSNAEGLRHGFTRYSATIDSMEAELILILSGNYIGYLPDHLARRWEEEGRLLRILPEEFGYSAEFSLIVKNGRSREPLIQAFREEIDTVFGLPGKVAKT</sequence>
<dbReference type="Pfam" id="PF00126">
    <property type="entry name" value="HTH_1"/>
    <property type="match status" value="1"/>
</dbReference>
<dbReference type="Proteomes" id="UP000288983">
    <property type="component" value="Unassembled WGS sequence"/>
</dbReference>
<dbReference type="RefSeq" id="WP_128324843.1">
    <property type="nucleotide sequence ID" value="NZ_QJRG01000047.1"/>
</dbReference>
<keyword evidence="4" id="KW-0804">Transcription</keyword>
<dbReference type="InterPro" id="IPR000847">
    <property type="entry name" value="LysR_HTH_N"/>
</dbReference>
<proteinExistence type="inferred from homology"/>
<evidence type="ECO:0000313" key="6">
    <source>
        <dbReference type="EMBL" id="RWU21235.1"/>
    </source>
</evidence>
<dbReference type="InterPro" id="IPR036388">
    <property type="entry name" value="WH-like_DNA-bd_sf"/>
</dbReference>
<protein>
    <submittedName>
        <fullName evidence="6">LysR family transcriptional regulator</fullName>
    </submittedName>
</protein>
<dbReference type="OrthoDB" id="8587655at2"/>
<evidence type="ECO:0000256" key="1">
    <source>
        <dbReference type="ARBA" id="ARBA00009437"/>
    </source>
</evidence>
<name>A0A443ZQ47_9PSED</name>
<evidence type="ECO:0000256" key="4">
    <source>
        <dbReference type="ARBA" id="ARBA00023163"/>
    </source>
</evidence>
<dbReference type="SUPFAM" id="SSF53850">
    <property type="entry name" value="Periplasmic binding protein-like II"/>
    <property type="match status" value="1"/>
</dbReference>
<dbReference type="Gene3D" id="3.40.190.290">
    <property type="match status" value="1"/>
</dbReference>
<organism evidence="6 7">
    <name type="scientific">Pseudomonas alkylphenolica</name>
    <dbReference type="NCBI Taxonomy" id="237609"/>
    <lineage>
        <taxon>Bacteria</taxon>
        <taxon>Pseudomonadati</taxon>
        <taxon>Pseudomonadota</taxon>
        <taxon>Gammaproteobacteria</taxon>
        <taxon>Pseudomonadales</taxon>
        <taxon>Pseudomonadaceae</taxon>
        <taxon>Pseudomonas</taxon>
    </lineage>
</organism>
<evidence type="ECO:0000259" key="5">
    <source>
        <dbReference type="PROSITE" id="PS50931"/>
    </source>
</evidence>
<accession>A0A443ZQ47</accession>
<feature type="domain" description="HTH lysR-type" evidence="5">
    <location>
        <begin position="6"/>
        <end position="63"/>
    </location>
</feature>
<reference evidence="6 7" key="1">
    <citation type="submission" date="2018-06" db="EMBL/GenBank/DDBJ databases">
        <title>Bacteria isolated from soil of Wuhan.</title>
        <authorList>
            <person name="Wei X."/>
            <person name="Chunhua H."/>
        </authorList>
    </citation>
    <scope>NUCLEOTIDE SEQUENCE [LARGE SCALE GENOMIC DNA]</scope>
    <source>
        <strain evidence="7">xwS2</strain>
    </source>
</reference>
<keyword evidence="3" id="KW-0238">DNA-binding</keyword>
<dbReference type="GO" id="GO:0003700">
    <property type="term" value="F:DNA-binding transcription factor activity"/>
    <property type="evidence" value="ECO:0007669"/>
    <property type="project" value="InterPro"/>
</dbReference>
<evidence type="ECO:0000313" key="7">
    <source>
        <dbReference type="Proteomes" id="UP000288983"/>
    </source>
</evidence>
<evidence type="ECO:0000256" key="2">
    <source>
        <dbReference type="ARBA" id="ARBA00023015"/>
    </source>
</evidence>
<evidence type="ECO:0000256" key="3">
    <source>
        <dbReference type="ARBA" id="ARBA00023125"/>
    </source>
</evidence>
<dbReference type="Pfam" id="PF03466">
    <property type="entry name" value="LysR_substrate"/>
    <property type="match status" value="1"/>
</dbReference>
<comment type="similarity">
    <text evidence="1">Belongs to the LysR transcriptional regulatory family.</text>
</comment>
<dbReference type="PANTHER" id="PTHR30126">
    <property type="entry name" value="HTH-TYPE TRANSCRIPTIONAL REGULATOR"/>
    <property type="match status" value="1"/>
</dbReference>
<dbReference type="SUPFAM" id="SSF46785">
    <property type="entry name" value="Winged helix' DNA-binding domain"/>
    <property type="match status" value="1"/>
</dbReference>
<dbReference type="PANTHER" id="PTHR30126:SF98">
    <property type="entry name" value="HTH-TYPE TRANSCRIPTIONAL ACTIVATOR BAUR"/>
    <property type="match status" value="1"/>
</dbReference>
<gene>
    <name evidence="6" type="ORF">DM813_18760</name>
</gene>
<dbReference type="Gene3D" id="1.10.10.10">
    <property type="entry name" value="Winged helix-like DNA-binding domain superfamily/Winged helix DNA-binding domain"/>
    <property type="match status" value="1"/>
</dbReference>
<dbReference type="AlphaFoldDB" id="A0A443ZQ47"/>